<gene>
    <name evidence="1" type="ORF">CLV60_105122</name>
</gene>
<protein>
    <recommendedName>
        <fullName evidence="3">DUF2158 domain-containing protein</fullName>
    </recommendedName>
</protein>
<keyword evidence="2" id="KW-1185">Reference proteome</keyword>
<dbReference type="OrthoDB" id="963094at2"/>
<organism evidence="1 2">
    <name type="scientific">Dyadobacter jiangsuensis</name>
    <dbReference type="NCBI Taxonomy" id="1591085"/>
    <lineage>
        <taxon>Bacteria</taxon>
        <taxon>Pseudomonadati</taxon>
        <taxon>Bacteroidota</taxon>
        <taxon>Cytophagia</taxon>
        <taxon>Cytophagales</taxon>
        <taxon>Spirosomataceae</taxon>
        <taxon>Dyadobacter</taxon>
    </lineage>
</organism>
<comment type="caution">
    <text evidence="1">The sequence shown here is derived from an EMBL/GenBank/DDBJ whole genome shotgun (WGS) entry which is preliminary data.</text>
</comment>
<evidence type="ECO:0008006" key="3">
    <source>
        <dbReference type="Google" id="ProtNLM"/>
    </source>
</evidence>
<dbReference type="EMBL" id="PYAS01000005">
    <property type="protein sequence ID" value="PSL29285.1"/>
    <property type="molecule type" value="Genomic_DNA"/>
</dbReference>
<dbReference type="Proteomes" id="UP000241964">
    <property type="component" value="Unassembled WGS sequence"/>
</dbReference>
<dbReference type="RefSeq" id="WP_106595584.1">
    <property type="nucleotide sequence ID" value="NZ_PYAS01000005.1"/>
</dbReference>
<evidence type="ECO:0000313" key="1">
    <source>
        <dbReference type="EMBL" id="PSL29285.1"/>
    </source>
</evidence>
<dbReference type="AlphaFoldDB" id="A0A2P8G5X7"/>
<reference evidence="1 2" key="1">
    <citation type="submission" date="2018-03" db="EMBL/GenBank/DDBJ databases">
        <title>Genomic Encyclopedia of Archaeal and Bacterial Type Strains, Phase II (KMG-II): from individual species to whole genera.</title>
        <authorList>
            <person name="Goeker M."/>
        </authorList>
    </citation>
    <scope>NUCLEOTIDE SEQUENCE [LARGE SCALE GENOMIC DNA]</scope>
    <source>
        <strain evidence="1 2">DSM 29057</strain>
    </source>
</reference>
<evidence type="ECO:0000313" key="2">
    <source>
        <dbReference type="Proteomes" id="UP000241964"/>
    </source>
</evidence>
<name>A0A2P8G5X7_9BACT</name>
<proteinExistence type="predicted"/>
<sequence length="93" mass="10995">MDTFKFMKDDWVKEKGSDQLMQVDEYQIVETVVNHNGSATRPVTRRVFSGKVWCTWVNKNKAVITQPFWEDDLEPAVQRQNDQYTYSSLNHTH</sequence>
<accession>A0A2P8G5X7</accession>